<dbReference type="Gene3D" id="3.30.450.30">
    <property type="entry name" value="Dynein light chain 2a, cytoplasmic"/>
    <property type="match status" value="1"/>
</dbReference>
<dbReference type="EMBL" id="CAJPDR010000784">
    <property type="protein sequence ID" value="CAF9942642.1"/>
    <property type="molecule type" value="Genomic_DNA"/>
</dbReference>
<evidence type="ECO:0000256" key="2">
    <source>
        <dbReference type="SAM" id="MobiDB-lite"/>
    </source>
</evidence>
<evidence type="ECO:0000256" key="1">
    <source>
        <dbReference type="ARBA" id="ARBA00007191"/>
    </source>
</evidence>
<accession>A0A8H3J8N0</accession>
<feature type="domain" description="Roadblock/LAMTOR2" evidence="3">
    <location>
        <begin position="29"/>
        <end position="163"/>
    </location>
</feature>
<dbReference type="InterPro" id="IPR004942">
    <property type="entry name" value="Roadblock/LAMTOR2_dom"/>
</dbReference>
<dbReference type="SMART" id="SM00960">
    <property type="entry name" value="Robl_LC7"/>
    <property type="match status" value="1"/>
</dbReference>
<dbReference type="OrthoDB" id="9985637at2759"/>
<evidence type="ECO:0000313" key="5">
    <source>
        <dbReference type="Proteomes" id="UP000664203"/>
    </source>
</evidence>
<feature type="region of interest" description="Disordered" evidence="2">
    <location>
        <begin position="65"/>
        <end position="108"/>
    </location>
</feature>
<keyword evidence="5" id="KW-1185">Reference proteome</keyword>
<dbReference type="PANTHER" id="PTHR10779">
    <property type="entry name" value="DYNEIN LIGHT CHAIN ROADBLOCK"/>
    <property type="match status" value="1"/>
</dbReference>
<sequence>MVQPTVCRSVWVLHAIESKLTEGTKPAATLENLSRLASKPGVQSTLILSKSDGSIIRSTGLLAATPSSSSQDLSAGNGTSHNDSAEPVDAKRSVIGYPGSTEDGKKGKSAEDVARMVFAFVAGAKAFTESMDKLDEIKLLRLRTRKNEIVIVPDPKFLLVVIHDTPPA</sequence>
<reference evidence="4" key="1">
    <citation type="submission" date="2021-03" db="EMBL/GenBank/DDBJ databases">
        <authorList>
            <person name="Tagirdzhanova G."/>
        </authorList>
    </citation>
    <scope>NUCLEOTIDE SEQUENCE</scope>
</reference>
<evidence type="ECO:0000313" key="4">
    <source>
        <dbReference type="EMBL" id="CAF9942642.1"/>
    </source>
</evidence>
<gene>
    <name evidence="4" type="ORF">ALECFALPRED_009875</name>
</gene>
<evidence type="ECO:0000259" key="3">
    <source>
        <dbReference type="SMART" id="SM00960"/>
    </source>
</evidence>
<dbReference type="Proteomes" id="UP000664203">
    <property type="component" value="Unassembled WGS sequence"/>
</dbReference>
<feature type="compositionally biased region" description="Polar residues" evidence="2">
    <location>
        <begin position="65"/>
        <end position="82"/>
    </location>
</feature>
<dbReference type="SUPFAM" id="SSF103196">
    <property type="entry name" value="Roadblock/LC7 domain"/>
    <property type="match status" value="1"/>
</dbReference>
<comment type="caution">
    <text evidence="4">The sequence shown here is derived from an EMBL/GenBank/DDBJ whole genome shotgun (WGS) entry which is preliminary data.</text>
</comment>
<organism evidence="4 5">
    <name type="scientific">Alectoria fallacina</name>
    <dbReference type="NCBI Taxonomy" id="1903189"/>
    <lineage>
        <taxon>Eukaryota</taxon>
        <taxon>Fungi</taxon>
        <taxon>Dikarya</taxon>
        <taxon>Ascomycota</taxon>
        <taxon>Pezizomycotina</taxon>
        <taxon>Lecanoromycetes</taxon>
        <taxon>OSLEUM clade</taxon>
        <taxon>Lecanoromycetidae</taxon>
        <taxon>Lecanorales</taxon>
        <taxon>Lecanorineae</taxon>
        <taxon>Parmeliaceae</taxon>
        <taxon>Alectoria</taxon>
    </lineage>
</organism>
<proteinExistence type="inferred from homology"/>
<dbReference type="AlphaFoldDB" id="A0A8H3J8N0"/>
<comment type="similarity">
    <text evidence="1">Belongs to the GAMAD family.</text>
</comment>
<protein>
    <recommendedName>
        <fullName evidence="3">Roadblock/LAMTOR2 domain-containing protein</fullName>
    </recommendedName>
</protein>
<name>A0A8H3J8N0_9LECA</name>